<dbReference type="RefSeq" id="WP_257530717.1">
    <property type="nucleotide sequence ID" value="NZ_JANKAS010000005.1"/>
</dbReference>
<dbReference type="Gene3D" id="3.40.50.2300">
    <property type="match status" value="1"/>
</dbReference>
<evidence type="ECO:0000256" key="6">
    <source>
        <dbReference type="ARBA" id="ARBA00023163"/>
    </source>
</evidence>
<comment type="caution">
    <text evidence="12">The sequence shown here is derived from an EMBL/GenBank/DDBJ whole genome shotgun (WGS) entry which is preliminary data.</text>
</comment>
<evidence type="ECO:0000256" key="3">
    <source>
        <dbReference type="ARBA" id="ARBA00023012"/>
    </source>
</evidence>
<comment type="function">
    <text evidence="7">May play the central regulatory role in sporulation. It may be an element of the effector pathway responsible for the activation of sporulation genes in response to nutritional stress. Spo0A may act in concert with spo0H (a sigma factor) to control the expression of some genes that are critical to the sporulation process.</text>
</comment>
<evidence type="ECO:0000259" key="10">
    <source>
        <dbReference type="PROSITE" id="PS50110"/>
    </source>
</evidence>
<evidence type="ECO:0000313" key="13">
    <source>
        <dbReference type="Proteomes" id="UP001205748"/>
    </source>
</evidence>
<dbReference type="Gene3D" id="1.10.10.10">
    <property type="entry name" value="Winged helix-like DNA-binding domain superfamily/Winged helix DNA-binding domain"/>
    <property type="match status" value="1"/>
</dbReference>
<dbReference type="GO" id="GO:0000156">
    <property type="term" value="F:phosphorelay response regulator activity"/>
    <property type="evidence" value="ECO:0007669"/>
    <property type="project" value="TreeGrafter"/>
</dbReference>
<dbReference type="SUPFAM" id="SSF52172">
    <property type="entry name" value="CheY-like"/>
    <property type="match status" value="1"/>
</dbReference>
<protein>
    <recommendedName>
        <fullName evidence="1">Stage 0 sporulation protein A homolog</fullName>
    </recommendedName>
</protein>
<feature type="modified residue" description="4-aspartylphosphate" evidence="8">
    <location>
        <position position="51"/>
    </location>
</feature>
<keyword evidence="4" id="KW-0805">Transcription regulation</keyword>
<evidence type="ECO:0000259" key="11">
    <source>
        <dbReference type="PROSITE" id="PS51755"/>
    </source>
</evidence>
<dbReference type="InterPro" id="IPR001867">
    <property type="entry name" value="OmpR/PhoB-type_DNA-bd"/>
</dbReference>
<proteinExistence type="predicted"/>
<gene>
    <name evidence="12" type="ORF">NSA47_07530</name>
</gene>
<dbReference type="InterPro" id="IPR016032">
    <property type="entry name" value="Sig_transdc_resp-reg_C-effctor"/>
</dbReference>
<dbReference type="CDD" id="cd00383">
    <property type="entry name" value="trans_reg_C"/>
    <property type="match status" value="1"/>
</dbReference>
<dbReference type="PANTHER" id="PTHR48111">
    <property type="entry name" value="REGULATOR OF RPOS"/>
    <property type="match status" value="1"/>
</dbReference>
<feature type="DNA-binding region" description="OmpR/PhoB-type" evidence="9">
    <location>
        <begin position="125"/>
        <end position="222"/>
    </location>
</feature>
<evidence type="ECO:0000256" key="7">
    <source>
        <dbReference type="ARBA" id="ARBA00024867"/>
    </source>
</evidence>
<evidence type="ECO:0000256" key="9">
    <source>
        <dbReference type="PROSITE-ProRule" id="PRU01091"/>
    </source>
</evidence>
<organism evidence="12 13">
    <name type="scientific">Irregularibacter muris</name>
    <dbReference type="NCBI Taxonomy" id="1796619"/>
    <lineage>
        <taxon>Bacteria</taxon>
        <taxon>Bacillati</taxon>
        <taxon>Bacillota</taxon>
        <taxon>Clostridia</taxon>
        <taxon>Eubacteriales</taxon>
        <taxon>Eubacteriaceae</taxon>
        <taxon>Irregularibacter</taxon>
    </lineage>
</organism>
<evidence type="ECO:0000256" key="1">
    <source>
        <dbReference type="ARBA" id="ARBA00018672"/>
    </source>
</evidence>
<dbReference type="Proteomes" id="UP001205748">
    <property type="component" value="Unassembled WGS sequence"/>
</dbReference>
<dbReference type="InterPro" id="IPR036388">
    <property type="entry name" value="WH-like_DNA-bd_sf"/>
</dbReference>
<dbReference type="EMBL" id="JANKAS010000005">
    <property type="protein sequence ID" value="MCR1898834.1"/>
    <property type="molecule type" value="Genomic_DNA"/>
</dbReference>
<keyword evidence="13" id="KW-1185">Reference proteome</keyword>
<dbReference type="FunFam" id="3.40.50.2300:FF:000002">
    <property type="entry name" value="DNA-binding response regulator PhoP"/>
    <property type="match status" value="1"/>
</dbReference>
<sequence length="226" mass="25740">MRVLLVEDEKALAAALSKILEKNNIQVDICNDGEEGQILAEKDIYDVIILDIMLPNKSGLEILKDLRTNNHKTPVLFLTARDTVQDRVVGLDSGADDYLIKPFATEELLARLRALVRRPKDLIDDHILEFSNIKLHIDKGELEVKGKIKRLTTKETQLLELFLRNPGMVLSKEQILDRVWGVDATAMENSVEIYIHYLRKKLGHKAEVMIETVRGMGYVIKEKKDA</sequence>
<evidence type="ECO:0000256" key="4">
    <source>
        <dbReference type="ARBA" id="ARBA00023015"/>
    </source>
</evidence>
<reference evidence="12" key="1">
    <citation type="submission" date="2022-07" db="EMBL/GenBank/DDBJ databases">
        <title>Enhanced cultured diversity of the mouse gut microbiota enables custom-made synthetic communities.</title>
        <authorList>
            <person name="Afrizal A."/>
        </authorList>
    </citation>
    <scope>NUCLEOTIDE SEQUENCE</scope>
    <source>
        <strain evidence="12">DSM 28593</strain>
    </source>
</reference>
<dbReference type="InterPro" id="IPR039420">
    <property type="entry name" value="WalR-like"/>
</dbReference>
<keyword evidence="2 8" id="KW-0597">Phosphoprotein</keyword>
<accession>A0AAE3HGY0</accession>
<dbReference type="AlphaFoldDB" id="A0AAE3HGY0"/>
<dbReference type="Gene3D" id="6.10.250.690">
    <property type="match status" value="1"/>
</dbReference>
<dbReference type="GO" id="GO:0005829">
    <property type="term" value="C:cytosol"/>
    <property type="evidence" value="ECO:0007669"/>
    <property type="project" value="TreeGrafter"/>
</dbReference>
<keyword evidence="6" id="KW-0804">Transcription</keyword>
<evidence type="ECO:0000256" key="2">
    <source>
        <dbReference type="ARBA" id="ARBA00022553"/>
    </source>
</evidence>
<evidence type="ECO:0000313" key="12">
    <source>
        <dbReference type="EMBL" id="MCR1898834.1"/>
    </source>
</evidence>
<keyword evidence="5 9" id="KW-0238">DNA-binding</keyword>
<evidence type="ECO:0000256" key="5">
    <source>
        <dbReference type="ARBA" id="ARBA00023125"/>
    </source>
</evidence>
<dbReference type="GO" id="GO:0000976">
    <property type="term" value="F:transcription cis-regulatory region binding"/>
    <property type="evidence" value="ECO:0007669"/>
    <property type="project" value="TreeGrafter"/>
</dbReference>
<dbReference type="SMART" id="SM00862">
    <property type="entry name" value="Trans_reg_C"/>
    <property type="match status" value="1"/>
</dbReference>
<dbReference type="InterPro" id="IPR011006">
    <property type="entry name" value="CheY-like_superfamily"/>
</dbReference>
<keyword evidence="3" id="KW-0902">Two-component regulatory system</keyword>
<dbReference type="InterPro" id="IPR001789">
    <property type="entry name" value="Sig_transdc_resp-reg_receiver"/>
</dbReference>
<name>A0AAE3HGY0_9FIRM</name>
<dbReference type="Pfam" id="PF00486">
    <property type="entry name" value="Trans_reg_C"/>
    <property type="match status" value="1"/>
</dbReference>
<dbReference type="PROSITE" id="PS51755">
    <property type="entry name" value="OMPR_PHOB"/>
    <property type="match status" value="1"/>
</dbReference>
<dbReference type="Pfam" id="PF00072">
    <property type="entry name" value="Response_reg"/>
    <property type="match status" value="1"/>
</dbReference>
<dbReference type="SUPFAM" id="SSF46894">
    <property type="entry name" value="C-terminal effector domain of the bipartite response regulators"/>
    <property type="match status" value="1"/>
</dbReference>
<dbReference type="PANTHER" id="PTHR48111:SF22">
    <property type="entry name" value="REGULATOR OF RPOS"/>
    <property type="match status" value="1"/>
</dbReference>
<evidence type="ECO:0000256" key="8">
    <source>
        <dbReference type="PROSITE-ProRule" id="PRU00169"/>
    </source>
</evidence>
<dbReference type="SMART" id="SM00448">
    <property type="entry name" value="REC"/>
    <property type="match status" value="1"/>
</dbReference>
<feature type="domain" description="Response regulatory" evidence="10">
    <location>
        <begin position="2"/>
        <end position="116"/>
    </location>
</feature>
<dbReference type="GO" id="GO:0032993">
    <property type="term" value="C:protein-DNA complex"/>
    <property type="evidence" value="ECO:0007669"/>
    <property type="project" value="TreeGrafter"/>
</dbReference>
<dbReference type="GO" id="GO:0006355">
    <property type="term" value="P:regulation of DNA-templated transcription"/>
    <property type="evidence" value="ECO:0007669"/>
    <property type="project" value="InterPro"/>
</dbReference>
<feature type="domain" description="OmpR/PhoB-type" evidence="11">
    <location>
        <begin position="125"/>
        <end position="222"/>
    </location>
</feature>
<dbReference type="PROSITE" id="PS50110">
    <property type="entry name" value="RESPONSE_REGULATORY"/>
    <property type="match status" value="1"/>
</dbReference>